<reference evidence="4" key="1">
    <citation type="journal article" date="2020" name="Stud. Mycol.">
        <title>101 Dothideomycetes genomes: a test case for predicting lifestyles and emergence of pathogens.</title>
        <authorList>
            <person name="Haridas S."/>
            <person name="Albert R."/>
            <person name="Binder M."/>
            <person name="Bloem J."/>
            <person name="Labutti K."/>
            <person name="Salamov A."/>
            <person name="Andreopoulos B."/>
            <person name="Baker S."/>
            <person name="Barry K."/>
            <person name="Bills G."/>
            <person name="Bluhm B."/>
            <person name="Cannon C."/>
            <person name="Castanera R."/>
            <person name="Culley D."/>
            <person name="Daum C."/>
            <person name="Ezra D."/>
            <person name="Gonzalez J."/>
            <person name="Henrissat B."/>
            <person name="Kuo A."/>
            <person name="Liang C."/>
            <person name="Lipzen A."/>
            <person name="Lutzoni F."/>
            <person name="Magnuson J."/>
            <person name="Mondo S."/>
            <person name="Nolan M."/>
            <person name="Ohm R."/>
            <person name="Pangilinan J."/>
            <person name="Park H.-J."/>
            <person name="Ramirez L."/>
            <person name="Alfaro M."/>
            <person name="Sun H."/>
            <person name="Tritt A."/>
            <person name="Yoshinaga Y."/>
            <person name="Zwiers L.-H."/>
            <person name="Turgeon B."/>
            <person name="Goodwin S."/>
            <person name="Spatafora J."/>
            <person name="Crous P."/>
            <person name="Grigoriev I."/>
        </authorList>
    </citation>
    <scope>NUCLEOTIDE SEQUENCE</scope>
    <source>
        <strain evidence="4">CBS 175.79</strain>
    </source>
</reference>
<dbReference type="Gene3D" id="4.10.240.10">
    <property type="entry name" value="Zn(2)-C6 fungal-type DNA-binding domain"/>
    <property type="match status" value="1"/>
</dbReference>
<dbReference type="RefSeq" id="XP_033390770.1">
    <property type="nucleotide sequence ID" value="XM_033530808.1"/>
</dbReference>
<evidence type="ECO:0000313" key="5">
    <source>
        <dbReference type="Proteomes" id="UP000799778"/>
    </source>
</evidence>
<feature type="region of interest" description="Disordered" evidence="2">
    <location>
        <begin position="245"/>
        <end position="271"/>
    </location>
</feature>
<gene>
    <name evidence="4" type="ORF">BU24DRAFT_447203</name>
</gene>
<dbReference type="InterPro" id="IPR036864">
    <property type="entry name" value="Zn2-C6_fun-type_DNA-bd_sf"/>
</dbReference>
<dbReference type="Proteomes" id="UP000799778">
    <property type="component" value="Unassembled WGS sequence"/>
</dbReference>
<dbReference type="AlphaFoldDB" id="A0A6A5YCW2"/>
<evidence type="ECO:0000256" key="1">
    <source>
        <dbReference type="ARBA" id="ARBA00023242"/>
    </source>
</evidence>
<evidence type="ECO:0000313" key="4">
    <source>
        <dbReference type="EMBL" id="KAF2022431.1"/>
    </source>
</evidence>
<dbReference type="GeneID" id="54288205"/>
<evidence type="ECO:0000256" key="2">
    <source>
        <dbReference type="SAM" id="MobiDB-lite"/>
    </source>
</evidence>
<protein>
    <recommendedName>
        <fullName evidence="3">Zn(2)-C6 fungal-type domain-containing protein</fullName>
    </recommendedName>
</protein>
<proteinExistence type="predicted"/>
<name>A0A6A5YCW2_9PLEO</name>
<feature type="domain" description="Zn(2)-C6 fungal-type" evidence="3">
    <location>
        <begin position="18"/>
        <end position="48"/>
    </location>
</feature>
<keyword evidence="1" id="KW-0539">Nucleus</keyword>
<sequence>MDGLKSGSRRTHFKSRNGCSQCKRSRIKCDEQAPKCYHCRRRAVRCDFEDDRTKLKTIGQGYTQSVAPTPLRVVSHRKELQVEPAPLIFINVLPTMIMDRGQRDLFSHFICQTRQTLLSKGAENIFWNVDIPQQALKHDYLLNAILAFSALHRSYLRHPHDPQHAYDLDRSLALHQESVKLFNSSVTNITSSNLGAAYGMVTLSVIYSCGLAQVAQNLRCKDHVEQALAIMMSVYKARPLMEAHDQELKRTNPEHSRKIKRKIRKPEPASTPPTIKAIKLQYLLDQSNESSINKAILSTTITGMRKVEEMGGASGDFIDWIDVVPHRYLDLLQQGCSMALLILMAFEIDKMFADEEPARWFTSLWRVKLVEFICDHLGPLWQAYLTYEPVPNLLDF</sequence>
<dbReference type="PROSITE" id="PS50048">
    <property type="entry name" value="ZN2_CY6_FUNGAL_2"/>
    <property type="match status" value="1"/>
</dbReference>
<dbReference type="EMBL" id="ML978066">
    <property type="protein sequence ID" value="KAF2022431.1"/>
    <property type="molecule type" value="Genomic_DNA"/>
</dbReference>
<dbReference type="PROSITE" id="PS00463">
    <property type="entry name" value="ZN2_CY6_FUNGAL_1"/>
    <property type="match status" value="1"/>
</dbReference>
<feature type="compositionally biased region" description="Basic and acidic residues" evidence="2">
    <location>
        <begin position="245"/>
        <end position="256"/>
    </location>
</feature>
<dbReference type="SUPFAM" id="SSF57701">
    <property type="entry name" value="Zn2/Cys6 DNA-binding domain"/>
    <property type="match status" value="1"/>
</dbReference>
<dbReference type="Pfam" id="PF00172">
    <property type="entry name" value="Zn_clus"/>
    <property type="match status" value="1"/>
</dbReference>
<dbReference type="GO" id="GO:0001228">
    <property type="term" value="F:DNA-binding transcription activator activity, RNA polymerase II-specific"/>
    <property type="evidence" value="ECO:0007669"/>
    <property type="project" value="TreeGrafter"/>
</dbReference>
<accession>A0A6A5YCW2</accession>
<evidence type="ECO:0000259" key="3">
    <source>
        <dbReference type="PROSITE" id="PS50048"/>
    </source>
</evidence>
<dbReference type="CDD" id="cd00067">
    <property type="entry name" value="GAL4"/>
    <property type="match status" value="1"/>
</dbReference>
<dbReference type="InterPro" id="IPR001138">
    <property type="entry name" value="Zn2Cys6_DnaBD"/>
</dbReference>
<dbReference type="OrthoDB" id="4937900at2759"/>
<dbReference type="PANTHER" id="PTHR47784">
    <property type="entry name" value="STEROL UPTAKE CONTROL PROTEIN 2"/>
    <property type="match status" value="1"/>
</dbReference>
<dbReference type="InterPro" id="IPR053157">
    <property type="entry name" value="Sterol_Uptake_Regulator"/>
</dbReference>
<dbReference type="GO" id="GO:0008270">
    <property type="term" value="F:zinc ion binding"/>
    <property type="evidence" value="ECO:0007669"/>
    <property type="project" value="InterPro"/>
</dbReference>
<keyword evidence="5" id="KW-1185">Reference proteome</keyword>
<dbReference type="SMART" id="SM00066">
    <property type="entry name" value="GAL4"/>
    <property type="match status" value="1"/>
</dbReference>
<dbReference type="PANTHER" id="PTHR47784:SF5">
    <property type="entry name" value="STEROL UPTAKE CONTROL PROTEIN 2"/>
    <property type="match status" value="1"/>
</dbReference>
<organism evidence="4 5">
    <name type="scientific">Aaosphaeria arxii CBS 175.79</name>
    <dbReference type="NCBI Taxonomy" id="1450172"/>
    <lineage>
        <taxon>Eukaryota</taxon>
        <taxon>Fungi</taxon>
        <taxon>Dikarya</taxon>
        <taxon>Ascomycota</taxon>
        <taxon>Pezizomycotina</taxon>
        <taxon>Dothideomycetes</taxon>
        <taxon>Pleosporomycetidae</taxon>
        <taxon>Pleosporales</taxon>
        <taxon>Pleosporales incertae sedis</taxon>
        <taxon>Aaosphaeria</taxon>
    </lineage>
</organism>